<evidence type="ECO:0000256" key="4">
    <source>
        <dbReference type="ARBA" id="ARBA00022840"/>
    </source>
</evidence>
<dbReference type="Proteomes" id="UP000247523">
    <property type="component" value="Unassembled WGS sequence"/>
</dbReference>
<dbReference type="CDD" id="cd03257">
    <property type="entry name" value="ABC_NikE_OppD_transporters"/>
    <property type="match status" value="1"/>
</dbReference>
<evidence type="ECO:0000313" key="6">
    <source>
        <dbReference type="EMBL" id="PXV85724.1"/>
    </source>
</evidence>
<name>A0A255IEC1_9FIRM</name>
<evidence type="ECO:0000256" key="1">
    <source>
        <dbReference type="ARBA" id="ARBA00005417"/>
    </source>
</evidence>
<dbReference type="GO" id="GO:0016887">
    <property type="term" value="F:ATP hydrolysis activity"/>
    <property type="evidence" value="ECO:0007669"/>
    <property type="project" value="InterPro"/>
</dbReference>
<reference evidence="6 9" key="2">
    <citation type="submission" date="2018-05" db="EMBL/GenBank/DDBJ databases">
        <title>Genomic Encyclopedia of Type Strains, Phase IV (KMG-IV): sequencing the most valuable type-strain genomes for metagenomic binning, comparative biology and taxonomic classification.</title>
        <authorList>
            <person name="Goeker M."/>
        </authorList>
    </citation>
    <scope>NUCLEOTIDE SEQUENCE [LARGE SCALE GENOMIC DNA]</scope>
    <source>
        <strain evidence="6 9">DSM 28816</strain>
    </source>
</reference>
<dbReference type="InterPro" id="IPR013563">
    <property type="entry name" value="Oligopep_ABC_C"/>
</dbReference>
<dbReference type="Gene3D" id="3.40.50.300">
    <property type="entry name" value="P-loop containing nucleotide triphosphate hydrolases"/>
    <property type="match status" value="1"/>
</dbReference>
<dbReference type="PANTHER" id="PTHR43776:SF7">
    <property type="entry name" value="D,D-DIPEPTIDE TRANSPORT ATP-BINDING PROTEIN DDPF-RELATED"/>
    <property type="match status" value="1"/>
</dbReference>
<dbReference type="InterPro" id="IPR003593">
    <property type="entry name" value="AAA+_ATPase"/>
</dbReference>
<evidence type="ECO:0000313" key="9">
    <source>
        <dbReference type="Proteomes" id="UP000247523"/>
    </source>
</evidence>
<dbReference type="NCBIfam" id="TIGR01727">
    <property type="entry name" value="oligo_HPY"/>
    <property type="match status" value="1"/>
</dbReference>
<dbReference type="EMBL" id="NOKA02000030">
    <property type="protein sequence ID" value="RDY30710.1"/>
    <property type="molecule type" value="Genomic_DNA"/>
</dbReference>
<feature type="domain" description="ABC transporter" evidence="5">
    <location>
        <begin position="5"/>
        <end position="253"/>
    </location>
</feature>
<sequence>MPALIKALQVSKQFEKNELFVKNKLVTAVNNISLEIEKGKTIGLIGESGSGKSTFGRMLCGLENVTEGEIYFKENSITNLTLKKMKPYRKNIQMIFQSSSTIFDTFYTIGESLEEILLNNETISKAESNLRINKILEQVGLSKEYRNRYAYQLSGGEKQRVNIARALVINPEFVVCDEPVSSLDFTIRKQILNLLNNLKNNMGLTYLFITHDLSTIQYVCDSVVIMYKGKIVEYMDDISQLGKIAMHPYTSILLQSIPTTNPLNKKICMMEEKQSNLFIKKSVKGCIFADRCPQKEEKCLNKEPDLREVASGHKIACCVY</sequence>
<dbReference type="GO" id="GO:0055085">
    <property type="term" value="P:transmembrane transport"/>
    <property type="evidence" value="ECO:0007669"/>
    <property type="project" value="UniProtKB-ARBA"/>
</dbReference>
<organism evidence="6 9">
    <name type="scientific">Lachnotalea glycerini</name>
    <dbReference type="NCBI Taxonomy" id="1763509"/>
    <lineage>
        <taxon>Bacteria</taxon>
        <taxon>Bacillati</taxon>
        <taxon>Bacillota</taxon>
        <taxon>Clostridia</taxon>
        <taxon>Lachnospirales</taxon>
        <taxon>Lachnospiraceae</taxon>
        <taxon>Lachnotalea</taxon>
    </lineage>
</organism>
<keyword evidence="8" id="KW-1185">Reference proteome</keyword>
<dbReference type="InterPro" id="IPR050319">
    <property type="entry name" value="ABC_transp_ATP-bind"/>
</dbReference>
<evidence type="ECO:0000259" key="5">
    <source>
        <dbReference type="PROSITE" id="PS50893"/>
    </source>
</evidence>
<dbReference type="InterPro" id="IPR027417">
    <property type="entry name" value="P-loop_NTPase"/>
</dbReference>
<dbReference type="PROSITE" id="PS00211">
    <property type="entry name" value="ABC_TRANSPORTER_1"/>
    <property type="match status" value="1"/>
</dbReference>
<protein>
    <submittedName>
        <fullName evidence="7">ABC transporter ATP-binding protein</fullName>
    </submittedName>
    <submittedName>
        <fullName evidence="6">Peptide/nickel transport system ATP-binding protein</fullName>
    </submittedName>
</protein>
<keyword evidence="3" id="KW-0547">Nucleotide-binding</keyword>
<dbReference type="InterPro" id="IPR017871">
    <property type="entry name" value="ABC_transporter-like_CS"/>
</dbReference>
<dbReference type="EMBL" id="QICS01000015">
    <property type="protein sequence ID" value="PXV85724.1"/>
    <property type="molecule type" value="Genomic_DNA"/>
</dbReference>
<evidence type="ECO:0000313" key="8">
    <source>
        <dbReference type="Proteomes" id="UP000216411"/>
    </source>
</evidence>
<dbReference type="OrthoDB" id="9802772at2"/>
<accession>A0A255IEC1</accession>
<evidence type="ECO:0000256" key="2">
    <source>
        <dbReference type="ARBA" id="ARBA00022448"/>
    </source>
</evidence>
<evidence type="ECO:0000256" key="3">
    <source>
        <dbReference type="ARBA" id="ARBA00022741"/>
    </source>
</evidence>
<comment type="caution">
    <text evidence="6">The sequence shown here is derived from an EMBL/GenBank/DDBJ whole genome shotgun (WGS) entry which is preliminary data.</text>
</comment>
<proteinExistence type="inferred from homology"/>
<reference evidence="7 8" key="1">
    <citation type="journal article" date="2017" name="Genome Announc.">
        <title>Draft Genome Sequence of a Sporulating and Motile Strain of Lachnotalea glycerini Isolated from Water in Quebec City, Canada.</title>
        <authorList>
            <person name="Maheux A.F."/>
            <person name="Boudreau D.K."/>
            <person name="Berube E."/>
            <person name="Boissinot M."/>
            <person name="Raymond F."/>
            <person name="Brodeur S."/>
            <person name="Corbeil J."/>
            <person name="Isabel S."/>
            <person name="Omar R.F."/>
            <person name="Bergeron M.G."/>
        </authorList>
    </citation>
    <scope>NUCLEOTIDE SEQUENCE [LARGE SCALE GENOMIC DNA]</scope>
    <source>
        <strain evidence="7 8">CCRI-19302</strain>
    </source>
</reference>
<comment type="similarity">
    <text evidence="1">Belongs to the ABC transporter superfamily.</text>
</comment>
<keyword evidence="4 6" id="KW-0067">ATP-binding</keyword>
<dbReference type="RefSeq" id="WP_094377938.1">
    <property type="nucleotide sequence ID" value="NZ_NOKA02000030.1"/>
</dbReference>
<dbReference type="Pfam" id="PF08352">
    <property type="entry name" value="oligo_HPY"/>
    <property type="match status" value="1"/>
</dbReference>
<dbReference type="SUPFAM" id="SSF52540">
    <property type="entry name" value="P-loop containing nucleoside triphosphate hydrolases"/>
    <property type="match status" value="1"/>
</dbReference>
<reference evidence="7" key="3">
    <citation type="submission" date="2018-07" db="EMBL/GenBank/DDBJ databases">
        <authorList>
            <person name="Quirk P.G."/>
            <person name="Krulwich T.A."/>
        </authorList>
    </citation>
    <scope>NUCLEOTIDE SEQUENCE</scope>
    <source>
        <strain evidence="7">CCRI-19302</strain>
    </source>
</reference>
<dbReference type="GO" id="GO:0005524">
    <property type="term" value="F:ATP binding"/>
    <property type="evidence" value="ECO:0007669"/>
    <property type="project" value="UniProtKB-KW"/>
</dbReference>
<dbReference type="Pfam" id="PF00005">
    <property type="entry name" value="ABC_tran"/>
    <property type="match status" value="1"/>
</dbReference>
<dbReference type="AlphaFoldDB" id="A0A255IEC1"/>
<gene>
    <name evidence="6" type="ORF">C8E03_11579</name>
    <name evidence="7" type="ORF">CG710_013385</name>
</gene>
<dbReference type="PROSITE" id="PS50893">
    <property type="entry name" value="ABC_TRANSPORTER_2"/>
    <property type="match status" value="1"/>
</dbReference>
<dbReference type="InterPro" id="IPR003439">
    <property type="entry name" value="ABC_transporter-like_ATP-bd"/>
</dbReference>
<evidence type="ECO:0000313" key="7">
    <source>
        <dbReference type="EMBL" id="RDY30710.1"/>
    </source>
</evidence>
<dbReference type="Proteomes" id="UP000216411">
    <property type="component" value="Unassembled WGS sequence"/>
</dbReference>
<keyword evidence="2" id="KW-0813">Transport</keyword>
<dbReference type="PANTHER" id="PTHR43776">
    <property type="entry name" value="TRANSPORT ATP-BINDING PROTEIN"/>
    <property type="match status" value="1"/>
</dbReference>
<dbReference type="SMART" id="SM00382">
    <property type="entry name" value="AAA"/>
    <property type="match status" value="1"/>
</dbReference>
<dbReference type="GO" id="GO:0015833">
    <property type="term" value="P:peptide transport"/>
    <property type="evidence" value="ECO:0007669"/>
    <property type="project" value="InterPro"/>
</dbReference>